<gene>
    <name evidence="2" type="ORF">TrLO_g13486</name>
</gene>
<dbReference type="OrthoDB" id="193290at2759"/>
<organism evidence="2 3">
    <name type="scientific">Triparma laevis f. longispina</name>
    <dbReference type="NCBI Taxonomy" id="1714387"/>
    <lineage>
        <taxon>Eukaryota</taxon>
        <taxon>Sar</taxon>
        <taxon>Stramenopiles</taxon>
        <taxon>Ochrophyta</taxon>
        <taxon>Bolidophyceae</taxon>
        <taxon>Parmales</taxon>
        <taxon>Triparmaceae</taxon>
        <taxon>Triparma</taxon>
    </lineage>
</organism>
<evidence type="ECO:0000313" key="3">
    <source>
        <dbReference type="Proteomes" id="UP001165122"/>
    </source>
</evidence>
<evidence type="ECO:0000313" key="2">
    <source>
        <dbReference type="EMBL" id="GMH79806.1"/>
    </source>
</evidence>
<keyword evidence="1" id="KW-0732">Signal</keyword>
<dbReference type="AlphaFoldDB" id="A0A9W7AVJ9"/>
<reference evidence="3" key="1">
    <citation type="journal article" date="2023" name="Commun. Biol.">
        <title>Genome analysis of Parmales, the sister group of diatoms, reveals the evolutionary specialization of diatoms from phago-mixotrophs to photoautotrophs.</title>
        <authorList>
            <person name="Ban H."/>
            <person name="Sato S."/>
            <person name="Yoshikawa S."/>
            <person name="Yamada K."/>
            <person name="Nakamura Y."/>
            <person name="Ichinomiya M."/>
            <person name="Sato N."/>
            <person name="Blanc-Mathieu R."/>
            <person name="Endo H."/>
            <person name="Kuwata A."/>
            <person name="Ogata H."/>
        </authorList>
    </citation>
    <scope>NUCLEOTIDE SEQUENCE [LARGE SCALE GENOMIC DNA]</scope>
    <source>
        <strain evidence="3">NIES 3700</strain>
    </source>
</reference>
<dbReference type="Proteomes" id="UP001165122">
    <property type="component" value="Unassembled WGS sequence"/>
</dbReference>
<name>A0A9W7AVJ9_9STRA</name>
<accession>A0A9W7AVJ9</accession>
<comment type="caution">
    <text evidence="2">The sequence shown here is derived from an EMBL/GenBank/DDBJ whole genome shotgun (WGS) entry which is preliminary data.</text>
</comment>
<feature type="signal peptide" evidence="1">
    <location>
        <begin position="1"/>
        <end position="19"/>
    </location>
</feature>
<sequence length="229" mass="25986">MRFSVLLALIFSSLNLTASYILSKSTKPKMTTRTSASSTLSESVRYYSRVLKVKPEELTSKQIRRLEKSGRKVFLARRAISDERHHQAEKIYVDIIGQNLSRSKEEIDLPAFAATTMLLALHQQRQGDKKKVRATFNNFFKIASDFYSDESNVLSNPTTDHAHEDCICGCGKGCTARVIQAFALFESKNKLKPKSKFLIKRAIEFDPNLESILKWKMFEDVPTVKGSVV</sequence>
<dbReference type="EMBL" id="BRXW01000933">
    <property type="protein sequence ID" value="GMH79806.1"/>
    <property type="molecule type" value="Genomic_DNA"/>
</dbReference>
<feature type="chain" id="PRO_5040881476" evidence="1">
    <location>
        <begin position="20"/>
        <end position="229"/>
    </location>
</feature>
<proteinExistence type="predicted"/>
<protein>
    <submittedName>
        <fullName evidence="2">Uncharacterized protein</fullName>
    </submittedName>
</protein>
<evidence type="ECO:0000256" key="1">
    <source>
        <dbReference type="SAM" id="SignalP"/>
    </source>
</evidence>
<keyword evidence="3" id="KW-1185">Reference proteome</keyword>